<name>A0A420WD79_9PROT</name>
<comment type="caution">
    <text evidence="1">The sequence shown here is derived from an EMBL/GenBank/DDBJ whole genome shotgun (WGS) entry which is preliminary data.</text>
</comment>
<protein>
    <submittedName>
        <fullName evidence="1">Uncharacterized protein</fullName>
    </submittedName>
</protein>
<gene>
    <name evidence="1" type="ORF">DES40_1737</name>
</gene>
<dbReference type="InParanoid" id="A0A420WD79"/>
<keyword evidence="2" id="KW-1185">Reference proteome</keyword>
<evidence type="ECO:0000313" key="2">
    <source>
        <dbReference type="Proteomes" id="UP000282211"/>
    </source>
</evidence>
<dbReference type="AlphaFoldDB" id="A0A420WD79"/>
<evidence type="ECO:0000313" key="1">
    <source>
        <dbReference type="EMBL" id="RKQ68961.1"/>
    </source>
</evidence>
<dbReference type="EMBL" id="RBII01000002">
    <property type="protein sequence ID" value="RKQ68961.1"/>
    <property type="molecule type" value="Genomic_DNA"/>
</dbReference>
<reference evidence="1 2" key="1">
    <citation type="submission" date="2018-10" db="EMBL/GenBank/DDBJ databases">
        <title>Genomic Encyclopedia of Type Strains, Phase IV (KMG-IV): sequencing the most valuable type-strain genomes for metagenomic binning, comparative biology and taxonomic classification.</title>
        <authorList>
            <person name="Goeker M."/>
        </authorList>
    </citation>
    <scope>NUCLEOTIDE SEQUENCE [LARGE SCALE GENOMIC DNA]</scope>
    <source>
        <strain evidence="1 2">DSM 22008</strain>
    </source>
</reference>
<dbReference type="RefSeq" id="WP_170144942.1">
    <property type="nucleotide sequence ID" value="NZ_RBII01000002.1"/>
</dbReference>
<dbReference type="Proteomes" id="UP000282211">
    <property type="component" value="Unassembled WGS sequence"/>
</dbReference>
<proteinExistence type="predicted"/>
<sequence length="55" mass="5995">MTSKEQKNLMKSESVAGQVALKIGREVDLLLSTANDNYDCLLSQVAAEFGGNYDQ</sequence>
<accession>A0A420WD79</accession>
<organism evidence="1 2">
    <name type="scientific">Litorimonas taeanensis</name>
    <dbReference type="NCBI Taxonomy" id="568099"/>
    <lineage>
        <taxon>Bacteria</taxon>
        <taxon>Pseudomonadati</taxon>
        <taxon>Pseudomonadota</taxon>
        <taxon>Alphaproteobacteria</taxon>
        <taxon>Maricaulales</taxon>
        <taxon>Robiginitomaculaceae</taxon>
    </lineage>
</organism>